<comment type="caution">
    <text evidence="1">The sequence shown here is derived from an EMBL/GenBank/DDBJ whole genome shotgun (WGS) entry which is preliminary data.</text>
</comment>
<dbReference type="EMBL" id="PQXO01000729">
    <property type="protein sequence ID" value="TGO82936.1"/>
    <property type="molecule type" value="Genomic_DNA"/>
</dbReference>
<accession>A0A4Z1KC30</accession>
<gene>
    <name evidence="1" type="ORF">BPOR_0730g00030</name>
</gene>
<dbReference type="AlphaFoldDB" id="A0A4Z1KC30"/>
<evidence type="ECO:0000313" key="2">
    <source>
        <dbReference type="Proteomes" id="UP000297280"/>
    </source>
</evidence>
<proteinExistence type="predicted"/>
<reference evidence="1 2" key="1">
    <citation type="submission" date="2017-12" db="EMBL/GenBank/DDBJ databases">
        <title>Comparative genomics of Botrytis spp.</title>
        <authorList>
            <person name="Valero-Jimenez C.A."/>
            <person name="Tapia P."/>
            <person name="Veloso J."/>
            <person name="Silva-Moreno E."/>
            <person name="Staats M."/>
            <person name="Valdes J.H."/>
            <person name="Van Kan J.A.L."/>
        </authorList>
    </citation>
    <scope>NUCLEOTIDE SEQUENCE [LARGE SCALE GENOMIC DNA]</scope>
    <source>
        <strain evidence="1 2">MUCL3349</strain>
    </source>
</reference>
<sequence>MTVLELWLFAEKIKCIKLQNYSVNFIQEYYLQDAVFIDFIDLKYVAGATKHDYARDNPLRKFCALQLHYQNNNGEHEAVHQAILNSSDIINLYLEYEGTYWLDSEFDPRSRGINFSCEFHVHDDDEDREDCQIKLE</sequence>
<dbReference type="OrthoDB" id="194443at2759"/>
<evidence type="ECO:0000313" key="1">
    <source>
        <dbReference type="EMBL" id="TGO82936.1"/>
    </source>
</evidence>
<keyword evidence="2" id="KW-1185">Reference proteome</keyword>
<protein>
    <submittedName>
        <fullName evidence="1">Uncharacterized protein</fullName>
    </submittedName>
</protein>
<organism evidence="1 2">
    <name type="scientific">Botrytis porri</name>
    <dbReference type="NCBI Taxonomy" id="87229"/>
    <lineage>
        <taxon>Eukaryota</taxon>
        <taxon>Fungi</taxon>
        <taxon>Dikarya</taxon>
        <taxon>Ascomycota</taxon>
        <taxon>Pezizomycotina</taxon>
        <taxon>Leotiomycetes</taxon>
        <taxon>Helotiales</taxon>
        <taxon>Sclerotiniaceae</taxon>
        <taxon>Botrytis</taxon>
    </lineage>
</organism>
<dbReference type="Proteomes" id="UP000297280">
    <property type="component" value="Unassembled WGS sequence"/>
</dbReference>
<name>A0A4Z1KC30_9HELO</name>